<dbReference type="Proteomes" id="UP000327157">
    <property type="component" value="Chromosome 6"/>
</dbReference>
<evidence type="ECO:0000313" key="1">
    <source>
        <dbReference type="EMBL" id="KAB2632824.1"/>
    </source>
</evidence>
<comment type="caution">
    <text evidence="1">The sequence shown here is derived from an EMBL/GenBank/DDBJ whole genome shotgun (WGS) entry which is preliminary data.</text>
</comment>
<accession>A0A5N5IBJ9</accession>
<sequence>MTNSLKNLEENRLIGPNFQDWLRNLCYVLAIEKFAFHMDGDLRIEKLSNNSTQQEKRERKTLLEANETTYFYMLANMSVELQRQIGKVKAAKCIIDQLGKLLGYIKRQKMGVPRSQRQWIMVDGSLRPVSVRLIVVIDVILEGLRRRVATISRAAVSLSIDAFNYPTAETEACPHCCLSCSQPSNITPPIFHSTRSRSHSLSGNGCDVDIMEEVESVVVEFGSMSQLKDVNLVSEGYNDSNLIEFARHVLSGGDMQAHGIKRLNLIDDIKRLEVELHSDLQHDVILQSVPYSFSQLVLNYHMNHISFATQELVHKISTAFIDIKRD</sequence>
<reference evidence="1 2" key="1">
    <citation type="submission" date="2019-09" db="EMBL/GenBank/DDBJ databases">
        <authorList>
            <person name="Ou C."/>
        </authorList>
    </citation>
    <scope>NUCLEOTIDE SEQUENCE [LARGE SCALE GENOMIC DNA]</scope>
    <source>
        <strain evidence="1">S2</strain>
        <tissue evidence="1">Leaf</tissue>
    </source>
</reference>
<name>A0A5N5IBJ9_9ROSA</name>
<organism evidence="1 2">
    <name type="scientific">Pyrus ussuriensis x Pyrus communis</name>
    <dbReference type="NCBI Taxonomy" id="2448454"/>
    <lineage>
        <taxon>Eukaryota</taxon>
        <taxon>Viridiplantae</taxon>
        <taxon>Streptophyta</taxon>
        <taxon>Embryophyta</taxon>
        <taxon>Tracheophyta</taxon>
        <taxon>Spermatophyta</taxon>
        <taxon>Magnoliopsida</taxon>
        <taxon>eudicotyledons</taxon>
        <taxon>Gunneridae</taxon>
        <taxon>Pentapetalae</taxon>
        <taxon>rosids</taxon>
        <taxon>fabids</taxon>
        <taxon>Rosales</taxon>
        <taxon>Rosaceae</taxon>
        <taxon>Amygdaloideae</taxon>
        <taxon>Maleae</taxon>
        <taxon>Pyrus</taxon>
    </lineage>
</organism>
<reference evidence="2" key="2">
    <citation type="submission" date="2019-10" db="EMBL/GenBank/DDBJ databases">
        <title>A de novo genome assembly of a pear dwarfing rootstock.</title>
        <authorList>
            <person name="Wang F."/>
            <person name="Wang J."/>
            <person name="Li S."/>
            <person name="Zhang Y."/>
            <person name="Fang M."/>
            <person name="Ma L."/>
            <person name="Zhao Y."/>
            <person name="Jiang S."/>
        </authorList>
    </citation>
    <scope>NUCLEOTIDE SEQUENCE [LARGE SCALE GENOMIC DNA]</scope>
</reference>
<keyword evidence="2" id="KW-1185">Reference proteome</keyword>
<dbReference type="AlphaFoldDB" id="A0A5N5IBJ9"/>
<evidence type="ECO:0000313" key="2">
    <source>
        <dbReference type="Proteomes" id="UP000327157"/>
    </source>
</evidence>
<protein>
    <submittedName>
        <fullName evidence="1">Transcription factor IWS1</fullName>
    </submittedName>
</protein>
<dbReference type="OrthoDB" id="903879at2759"/>
<gene>
    <name evidence="1" type="ORF">D8674_029071</name>
</gene>
<proteinExistence type="predicted"/>
<dbReference type="EMBL" id="SMOL01000120">
    <property type="protein sequence ID" value="KAB2632824.1"/>
    <property type="molecule type" value="Genomic_DNA"/>
</dbReference>
<reference evidence="1 2" key="3">
    <citation type="submission" date="2019-11" db="EMBL/GenBank/DDBJ databases">
        <title>A de novo genome assembly of a pear dwarfing rootstock.</title>
        <authorList>
            <person name="Wang F."/>
            <person name="Wang J."/>
            <person name="Li S."/>
            <person name="Zhang Y."/>
            <person name="Fang M."/>
            <person name="Ma L."/>
            <person name="Zhao Y."/>
            <person name="Jiang S."/>
        </authorList>
    </citation>
    <scope>NUCLEOTIDE SEQUENCE [LARGE SCALE GENOMIC DNA]</scope>
    <source>
        <strain evidence="1">S2</strain>
        <tissue evidence="1">Leaf</tissue>
    </source>
</reference>